<dbReference type="EMBL" id="GBXM01033872">
    <property type="protein sequence ID" value="JAH74705.1"/>
    <property type="molecule type" value="Transcribed_RNA"/>
</dbReference>
<reference evidence="1" key="1">
    <citation type="submission" date="2014-11" db="EMBL/GenBank/DDBJ databases">
        <authorList>
            <person name="Amaro Gonzalez C."/>
        </authorList>
    </citation>
    <scope>NUCLEOTIDE SEQUENCE</scope>
</reference>
<reference evidence="1" key="2">
    <citation type="journal article" date="2015" name="Fish Shellfish Immunol.">
        <title>Early steps in the European eel (Anguilla anguilla)-Vibrio vulnificus interaction in the gills: Role of the RtxA13 toxin.</title>
        <authorList>
            <person name="Callol A."/>
            <person name="Pajuelo D."/>
            <person name="Ebbesson L."/>
            <person name="Teles M."/>
            <person name="MacKenzie S."/>
            <person name="Amaro C."/>
        </authorList>
    </citation>
    <scope>NUCLEOTIDE SEQUENCE</scope>
</reference>
<organism evidence="1">
    <name type="scientific">Anguilla anguilla</name>
    <name type="common">European freshwater eel</name>
    <name type="synonym">Muraena anguilla</name>
    <dbReference type="NCBI Taxonomy" id="7936"/>
    <lineage>
        <taxon>Eukaryota</taxon>
        <taxon>Metazoa</taxon>
        <taxon>Chordata</taxon>
        <taxon>Craniata</taxon>
        <taxon>Vertebrata</taxon>
        <taxon>Euteleostomi</taxon>
        <taxon>Actinopterygii</taxon>
        <taxon>Neopterygii</taxon>
        <taxon>Teleostei</taxon>
        <taxon>Anguilliformes</taxon>
        <taxon>Anguillidae</taxon>
        <taxon>Anguilla</taxon>
    </lineage>
</organism>
<evidence type="ECO:0000313" key="1">
    <source>
        <dbReference type="EMBL" id="JAH74705.1"/>
    </source>
</evidence>
<sequence>MRSERVIIKHKNVTVMLTYITLKHVR</sequence>
<proteinExistence type="predicted"/>
<dbReference type="AlphaFoldDB" id="A0A0E9VB37"/>
<name>A0A0E9VB37_ANGAN</name>
<protein>
    <submittedName>
        <fullName evidence="1">Uncharacterized protein</fullName>
    </submittedName>
</protein>
<accession>A0A0E9VB37</accession>